<sequence length="384" mass="40521">MTSLPDTAEPPLTLRSPQDLLAAVPYQLGFRPAESVVLACVAGRRLVLVARVGLDDLGTPSAHDGLAGLRRAVRHADPDWCALIVYTDHDPADVEDRAELVRDVLDPATRVEEWHVSSTRFRGLGCTDAGCCPRDGHPVEALDSGVVGAAQVLAGRTVAASARAAFEIRPADRAVRDLAARAARRSEHAGRTDDTRTTWRREALATWRQALRCVPPAPDGDGADAVGPALAGRVAAALADRQVRDAALLTLVPGHDASARSTLECADPVGVEEATARAMAAVTDPAVAVRPDAATAARARAVLERTVACAPRRLQAAPLTLLAFLAWWEGDGARASHRVADALDRDPGYRLARLVEGVVGTGLPPGWVRRRGAAPAQPPDRQVG</sequence>
<keyword evidence="2" id="KW-1185">Reference proteome</keyword>
<organism evidence="1 2">
    <name type="scientific">Isoptericola dokdonensis DS-3</name>
    <dbReference type="NCBI Taxonomy" id="1300344"/>
    <lineage>
        <taxon>Bacteria</taxon>
        <taxon>Bacillati</taxon>
        <taxon>Actinomycetota</taxon>
        <taxon>Actinomycetes</taxon>
        <taxon>Micrococcales</taxon>
        <taxon>Promicromonosporaceae</taxon>
        <taxon>Isoptericola</taxon>
    </lineage>
</organism>
<dbReference type="Pfam" id="PF13830">
    <property type="entry name" value="DUF4192"/>
    <property type="match status" value="2"/>
</dbReference>
<dbReference type="RefSeq" id="WP_068200819.1">
    <property type="nucleotide sequence ID" value="NZ_CP014209.1"/>
</dbReference>
<dbReference type="PATRIC" id="fig|1300344.3.peg.399"/>
<evidence type="ECO:0000313" key="2">
    <source>
        <dbReference type="Proteomes" id="UP000076794"/>
    </source>
</evidence>
<reference evidence="1 2" key="1">
    <citation type="submission" date="2016-01" db="EMBL/GenBank/DDBJ databases">
        <title>Complete genome sequence of a soil Actinobacterium, Isoptericola dokdonensis DS-3.</title>
        <authorList>
            <person name="Kwon S.-K."/>
            <person name="Kim J.F."/>
        </authorList>
    </citation>
    <scope>NUCLEOTIDE SEQUENCE [LARGE SCALE GENOMIC DNA]</scope>
    <source>
        <strain evidence="1 2">DS-3</strain>
    </source>
</reference>
<dbReference type="EMBL" id="CP014209">
    <property type="protein sequence ID" value="ANC29986.1"/>
    <property type="molecule type" value="Genomic_DNA"/>
</dbReference>
<dbReference type="AlphaFoldDB" id="A0A168EG16"/>
<evidence type="ECO:0008006" key="3">
    <source>
        <dbReference type="Google" id="ProtNLM"/>
    </source>
</evidence>
<dbReference type="KEGG" id="ido:I598_0398"/>
<dbReference type="InterPro" id="IPR025447">
    <property type="entry name" value="DUF4192"/>
</dbReference>
<dbReference type="STRING" id="1300344.I598_0398"/>
<dbReference type="Proteomes" id="UP000076794">
    <property type="component" value="Chromosome"/>
</dbReference>
<name>A0A168EG16_9MICO</name>
<proteinExistence type="predicted"/>
<protein>
    <recommendedName>
        <fullName evidence="3">DUF4192 domain-containing protein</fullName>
    </recommendedName>
</protein>
<evidence type="ECO:0000313" key="1">
    <source>
        <dbReference type="EMBL" id="ANC29986.1"/>
    </source>
</evidence>
<accession>A0A168EG16</accession>
<gene>
    <name evidence="1" type="ORF">I598_0398</name>
</gene>